<feature type="transmembrane region" description="Helical" evidence="5">
    <location>
        <begin position="88"/>
        <end position="110"/>
    </location>
</feature>
<dbReference type="Gene3D" id="1.20.120.350">
    <property type="entry name" value="Voltage-gated potassium channels. Chain C"/>
    <property type="match status" value="1"/>
</dbReference>
<feature type="transmembrane region" description="Helical" evidence="5">
    <location>
        <begin position="122"/>
        <end position="141"/>
    </location>
</feature>
<organism evidence="6">
    <name type="scientific">Schistocephalus solidus</name>
    <name type="common">Tapeworm</name>
    <dbReference type="NCBI Taxonomy" id="70667"/>
    <lineage>
        <taxon>Eukaryota</taxon>
        <taxon>Metazoa</taxon>
        <taxon>Spiralia</taxon>
        <taxon>Lophotrochozoa</taxon>
        <taxon>Platyhelminthes</taxon>
        <taxon>Cestoda</taxon>
        <taxon>Eucestoda</taxon>
        <taxon>Diphyllobothriidea</taxon>
        <taxon>Diphyllobothriidae</taxon>
        <taxon>Schistocephalus</taxon>
    </lineage>
</organism>
<proteinExistence type="predicted"/>
<dbReference type="GO" id="GO:0016020">
    <property type="term" value="C:membrane"/>
    <property type="evidence" value="ECO:0007669"/>
    <property type="project" value="UniProtKB-SubCell"/>
</dbReference>
<accession>A0A0X3NZH4</accession>
<dbReference type="AlphaFoldDB" id="A0A0X3NZH4"/>
<keyword evidence="3 5" id="KW-1133">Transmembrane helix</keyword>
<dbReference type="InterPro" id="IPR027359">
    <property type="entry name" value="Volt_channel_dom_sf"/>
</dbReference>
<keyword evidence="4 5" id="KW-0472">Membrane</keyword>
<gene>
    <name evidence="6" type="ORF">TR99028</name>
</gene>
<evidence type="ECO:0000256" key="3">
    <source>
        <dbReference type="ARBA" id="ARBA00022989"/>
    </source>
</evidence>
<keyword evidence="2 5" id="KW-0812">Transmembrane</keyword>
<dbReference type="EMBL" id="GEEE01018200">
    <property type="protein sequence ID" value="JAP45025.1"/>
    <property type="molecule type" value="Transcribed_RNA"/>
</dbReference>
<evidence type="ECO:0000313" key="6">
    <source>
        <dbReference type="EMBL" id="JAP45025.1"/>
    </source>
</evidence>
<sequence>MRKFKRCLLGVLQPEHDKIVHSRSELVNVLQFSGCSILEVSILILSFVNVNFGLILLLYHGELRGFSMTSFNSSAVFYYTNTWKIDQILFLAGTCLSGLFSMEVSIRIIYLRKRFAQSPLEVVDSIFVFVQICAVIVLTIIKANIVICDACLCLSLFRLVRLPRLCFGLTNQESGKYRQTIAYFQREESFHQHTVNNLQHRLDLNEVEINQLRQAFQALQAGESFSVEDSIYGGMHNSSLPVMGLDLSFANDSCQRLPPLNETFSLSQTHLSPFDVKQANNIYLRDEASRIQHTNFQSDCKELNGVQNRAYEGELDTGAELRELHRRLEHCGNWVQKCDPDEVIALILRNFLGDLSRTRD</sequence>
<evidence type="ECO:0000256" key="4">
    <source>
        <dbReference type="ARBA" id="ARBA00023136"/>
    </source>
</evidence>
<evidence type="ECO:0000256" key="1">
    <source>
        <dbReference type="ARBA" id="ARBA00004141"/>
    </source>
</evidence>
<evidence type="ECO:0000256" key="2">
    <source>
        <dbReference type="ARBA" id="ARBA00022692"/>
    </source>
</evidence>
<feature type="transmembrane region" description="Helical" evidence="5">
    <location>
        <begin position="40"/>
        <end position="59"/>
    </location>
</feature>
<name>A0A0X3NZH4_SCHSO</name>
<protein>
    <submittedName>
        <fullName evidence="6">Uncharacterized protein</fullName>
    </submittedName>
</protein>
<reference evidence="6" key="1">
    <citation type="submission" date="2016-01" db="EMBL/GenBank/DDBJ databases">
        <title>Reference transcriptome for the parasite Schistocephalus solidus: insights into the molecular evolution of parasitism.</title>
        <authorList>
            <person name="Hebert F.O."/>
            <person name="Grambauer S."/>
            <person name="Barber I."/>
            <person name="Landry C.R."/>
            <person name="Aubin-Horth N."/>
        </authorList>
    </citation>
    <scope>NUCLEOTIDE SEQUENCE</scope>
</reference>
<comment type="subcellular location">
    <subcellularLocation>
        <location evidence="1">Membrane</location>
        <topology evidence="1">Multi-pass membrane protein</topology>
    </subcellularLocation>
</comment>
<evidence type="ECO:0000256" key="5">
    <source>
        <dbReference type="SAM" id="Phobius"/>
    </source>
</evidence>